<feature type="region of interest" description="Disordered" evidence="1">
    <location>
        <begin position="1"/>
        <end position="32"/>
    </location>
</feature>
<dbReference type="AlphaFoldDB" id="A0A4Y1ZQ48"/>
<sequence length="77" mass="8828">MRTHLLTKQLSHLAHDSNGHRLDTRDAGTPKPVRLSKHFKQTKTNIHSEEDGFEIIKEEAIAISAENSRARRQTKDK</sequence>
<comment type="caution">
    <text evidence="3">The sequence shown here is derived from an EMBL/GenBank/DDBJ whole genome shotgun (WGS) entry which is preliminary data.</text>
</comment>
<organism evidence="3 4">
    <name type="scientific">Araneus ventricosus</name>
    <name type="common">Orbweaver spider</name>
    <name type="synonym">Epeira ventricosa</name>
    <dbReference type="NCBI Taxonomy" id="182803"/>
    <lineage>
        <taxon>Eukaryota</taxon>
        <taxon>Metazoa</taxon>
        <taxon>Ecdysozoa</taxon>
        <taxon>Arthropoda</taxon>
        <taxon>Chelicerata</taxon>
        <taxon>Arachnida</taxon>
        <taxon>Araneae</taxon>
        <taxon>Araneomorphae</taxon>
        <taxon>Entelegynae</taxon>
        <taxon>Araneoidea</taxon>
        <taxon>Araneidae</taxon>
        <taxon>Araneus</taxon>
    </lineage>
</organism>
<protein>
    <submittedName>
        <fullName evidence="3">Uncharacterized protein</fullName>
    </submittedName>
</protein>
<feature type="compositionally biased region" description="Polar residues" evidence="1">
    <location>
        <begin position="1"/>
        <end position="10"/>
    </location>
</feature>
<dbReference type="EMBL" id="BGPR01227292">
    <property type="protein sequence ID" value="GBL61403.1"/>
    <property type="molecule type" value="Genomic_DNA"/>
</dbReference>
<name>A0A4Y1ZQ48_ARAVE</name>
<evidence type="ECO:0000313" key="3">
    <source>
        <dbReference type="EMBL" id="GBL61403.1"/>
    </source>
</evidence>
<dbReference type="EMBL" id="BGPR01227291">
    <property type="protein sequence ID" value="GBL61395.1"/>
    <property type="molecule type" value="Genomic_DNA"/>
</dbReference>
<keyword evidence="4" id="KW-1185">Reference proteome</keyword>
<feature type="compositionally biased region" description="Basic and acidic residues" evidence="1">
    <location>
        <begin position="13"/>
        <end position="28"/>
    </location>
</feature>
<reference evidence="3 4" key="1">
    <citation type="journal article" date="2019" name="Sci. Rep.">
        <title>Orb-weaving spider Araneus ventricosus genome elucidates the spidroin gene catalogue.</title>
        <authorList>
            <person name="Kono N."/>
            <person name="Nakamura H."/>
            <person name="Ohtoshi R."/>
            <person name="Moran D.A.P."/>
            <person name="Shinohara A."/>
            <person name="Yoshida Y."/>
            <person name="Fujiwara M."/>
            <person name="Mori M."/>
            <person name="Tomita M."/>
            <person name="Arakawa K."/>
        </authorList>
    </citation>
    <scope>NUCLEOTIDE SEQUENCE [LARGE SCALE GENOMIC DNA]</scope>
</reference>
<dbReference type="Proteomes" id="UP000499080">
    <property type="component" value="Unassembled WGS sequence"/>
</dbReference>
<gene>
    <name evidence="2" type="ORF">AVEN_110344_1</name>
    <name evidence="3" type="ORF">AVEN_112626_1</name>
</gene>
<accession>A0A4Y1ZQ48</accession>
<evidence type="ECO:0000313" key="4">
    <source>
        <dbReference type="Proteomes" id="UP000499080"/>
    </source>
</evidence>
<proteinExistence type="predicted"/>
<evidence type="ECO:0000256" key="1">
    <source>
        <dbReference type="SAM" id="MobiDB-lite"/>
    </source>
</evidence>
<evidence type="ECO:0000313" key="2">
    <source>
        <dbReference type="EMBL" id="GBL61395.1"/>
    </source>
</evidence>